<sequence>MAQQPFPLGQTLATPGALETLETLGIEPSTLLDRHLSCDWSDMEAEDQKSNREALKNGSRVFSSYRLGDGVKIWVITEADRSCTTILLPSEY</sequence>
<gene>
    <name evidence="1" type="ORF">AADEFJLK_04410</name>
</gene>
<dbReference type="EMBL" id="PGFZ01000023">
    <property type="protein sequence ID" value="POZ49795.1"/>
    <property type="molecule type" value="Genomic_DNA"/>
</dbReference>
<dbReference type="Proteomes" id="UP000237423">
    <property type="component" value="Unassembled WGS sequence"/>
</dbReference>
<dbReference type="AlphaFoldDB" id="A0A2S5CG62"/>
<evidence type="ECO:0000313" key="2">
    <source>
        <dbReference type="Proteomes" id="UP000237423"/>
    </source>
</evidence>
<name>A0A2S5CG62_9GAMM</name>
<dbReference type="RefSeq" id="WP_103975820.1">
    <property type="nucleotide sequence ID" value="NZ_PGFZ01000023.1"/>
</dbReference>
<accession>A0A2S5CG62</accession>
<organism evidence="1 2">
    <name type="scientific">Methylovulum psychrotolerans</name>
    <dbReference type="NCBI Taxonomy" id="1704499"/>
    <lineage>
        <taxon>Bacteria</taxon>
        <taxon>Pseudomonadati</taxon>
        <taxon>Pseudomonadota</taxon>
        <taxon>Gammaproteobacteria</taxon>
        <taxon>Methylococcales</taxon>
        <taxon>Methylococcaceae</taxon>
        <taxon>Methylovulum</taxon>
    </lineage>
</organism>
<protein>
    <recommendedName>
        <fullName evidence="3">Type I restriction endonuclease subunit M</fullName>
    </recommendedName>
</protein>
<reference evidence="1 2" key="1">
    <citation type="submission" date="2017-11" db="EMBL/GenBank/DDBJ databases">
        <title>Draft Genome Sequence of Methylobacter psychrotolerans Sph1T, an Obligate Methanotroph from Low-Temperature Environments.</title>
        <authorList>
            <person name="Oshkin I.Y."/>
            <person name="Miroshnikov K."/>
            <person name="Belova S.E."/>
            <person name="Korzhenkov A."/>
            <person name="Toshchakov S.V."/>
            <person name="Dedysh S.N."/>
        </authorList>
    </citation>
    <scope>NUCLEOTIDE SEQUENCE [LARGE SCALE GENOMIC DNA]</scope>
    <source>
        <strain evidence="1 2">Sph1</strain>
    </source>
</reference>
<evidence type="ECO:0000313" key="1">
    <source>
        <dbReference type="EMBL" id="POZ49795.1"/>
    </source>
</evidence>
<evidence type="ECO:0008006" key="3">
    <source>
        <dbReference type="Google" id="ProtNLM"/>
    </source>
</evidence>
<proteinExistence type="predicted"/>
<comment type="caution">
    <text evidence="1">The sequence shown here is derived from an EMBL/GenBank/DDBJ whole genome shotgun (WGS) entry which is preliminary data.</text>
</comment>